<gene>
    <name evidence="1" type="ORF">G3480_20045</name>
</gene>
<evidence type="ECO:0000313" key="1">
    <source>
        <dbReference type="EMBL" id="NEX22569.1"/>
    </source>
</evidence>
<dbReference type="RefSeq" id="WP_164655667.1">
    <property type="nucleotide sequence ID" value="NZ_JAAIJR010000108.1"/>
</dbReference>
<keyword evidence="2" id="KW-1185">Reference proteome</keyword>
<sequence>MPVFDTRNPNCGIIKTSDFDAGQGLSDLGITDARNVILHCDKQSVFVRAIRASKVAGFTGIVSGFEPADQQVGGLAKGDEVFFEEHHVISMGS</sequence>
<organism evidence="1 2">
    <name type="scientific">Thiorhodococcus mannitoliphagus</name>
    <dbReference type="NCBI Taxonomy" id="329406"/>
    <lineage>
        <taxon>Bacteria</taxon>
        <taxon>Pseudomonadati</taxon>
        <taxon>Pseudomonadota</taxon>
        <taxon>Gammaproteobacteria</taxon>
        <taxon>Chromatiales</taxon>
        <taxon>Chromatiaceae</taxon>
        <taxon>Thiorhodococcus</taxon>
    </lineage>
</organism>
<comment type="caution">
    <text evidence="1">The sequence shown here is derived from an EMBL/GenBank/DDBJ whole genome shotgun (WGS) entry which is preliminary data.</text>
</comment>
<reference evidence="2" key="1">
    <citation type="journal article" date="2020" name="Microbiol. Resour. Announc.">
        <title>Draft Genome Sequences of Thiorhodococcus mannitoliphagus and Thiorhodococcus minor, Purple Sulfur Photosynthetic Bacteria in the Gammaproteobacterial Family Chromatiaceae.</title>
        <authorList>
            <person name="Aviles F.A."/>
            <person name="Meyer T.E."/>
            <person name="Kyndt J.A."/>
        </authorList>
    </citation>
    <scope>NUCLEOTIDE SEQUENCE [LARGE SCALE GENOMIC DNA]</scope>
    <source>
        <strain evidence="2">DSM 18266</strain>
    </source>
</reference>
<evidence type="ECO:0000313" key="2">
    <source>
        <dbReference type="Proteomes" id="UP000471640"/>
    </source>
</evidence>
<proteinExistence type="predicted"/>
<dbReference type="AlphaFoldDB" id="A0A6P1DXZ3"/>
<reference evidence="1 2" key="2">
    <citation type="submission" date="2020-02" db="EMBL/GenBank/DDBJ databases">
        <title>Genome sequences of Thiorhodococcus mannitoliphagus and Thiorhodococcus minor, purple sulfur photosynthetic bacteria in the gammaproteobacterial family, Chromatiaceae.</title>
        <authorList>
            <person name="Aviles F.A."/>
            <person name="Meyer T.E."/>
            <person name="Kyndt J.A."/>
        </authorList>
    </citation>
    <scope>NUCLEOTIDE SEQUENCE [LARGE SCALE GENOMIC DNA]</scope>
    <source>
        <strain evidence="1 2">DSM 18266</strain>
    </source>
</reference>
<name>A0A6P1DXZ3_9GAMM</name>
<dbReference type="EMBL" id="JAAIJR010000108">
    <property type="protein sequence ID" value="NEX22569.1"/>
    <property type="molecule type" value="Genomic_DNA"/>
</dbReference>
<protein>
    <submittedName>
        <fullName evidence="1">Uncharacterized protein</fullName>
    </submittedName>
</protein>
<dbReference type="Proteomes" id="UP000471640">
    <property type="component" value="Unassembled WGS sequence"/>
</dbReference>
<accession>A0A6P1DXZ3</accession>